<feature type="region of interest" description="Disordered" evidence="1">
    <location>
        <begin position="1"/>
        <end position="135"/>
    </location>
</feature>
<evidence type="ECO:0000313" key="2">
    <source>
        <dbReference type="EMBL" id="KAK6506516.1"/>
    </source>
</evidence>
<evidence type="ECO:0000313" key="3">
    <source>
        <dbReference type="Proteomes" id="UP001307849"/>
    </source>
</evidence>
<feature type="compositionally biased region" description="Low complexity" evidence="1">
    <location>
        <begin position="113"/>
        <end position="124"/>
    </location>
</feature>
<organism evidence="2 3">
    <name type="scientific">Arthrobotrys conoides</name>
    <dbReference type="NCBI Taxonomy" id="74498"/>
    <lineage>
        <taxon>Eukaryota</taxon>
        <taxon>Fungi</taxon>
        <taxon>Dikarya</taxon>
        <taxon>Ascomycota</taxon>
        <taxon>Pezizomycotina</taxon>
        <taxon>Orbiliomycetes</taxon>
        <taxon>Orbiliales</taxon>
        <taxon>Orbiliaceae</taxon>
        <taxon>Arthrobotrys</taxon>
    </lineage>
</organism>
<dbReference type="AlphaFoldDB" id="A0AAN8N7B6"/>
<keyword evidence="3" id="KW-1185">Reference proteome</keyword>
<dbReference type="Proteomes" id="UP001307849">
    <property type="component" value="Unassembled WGS sequence"/>
</dbReference>
<feature type="region of interest" description="Disordered" evidence="1">
    <location>
        <begin position="223"/>
        <end position="242"/>
    </location>
</feature>
<accession>A0AAN8N7B6</accession>
<comment type="caution">
    <text evidence="2">The sequence shown here is derived from an EMBL/GenBank/DDBJ whole genome shotgun (WGS) entry which is preliminary data.</text>
</comment>
<name>A0AAN8N7B6_9PEZI</name>
<protein>
    <submittedName>
        <fullName evidence="2">Uncharacterized protein</fullName>
    </submittedName>
</protein>
<dbReference type="EMBL" id="JAVHJM010000009">
    <property type="protein sequence ID" value="KAK6506516.1"/>
    <property type="molecule type" value="Genomic_DNA"/>
</dbReference>
<proteinExistence type="predicted"/>
<sequence length="242" mass="27263">MAEPTIVIPEMDTTLNPPTPPNSKPTTDLKENQDQENITEKNLITTPPNPPKEPTTTGLKPSSPSKKRGRPKTTDKDPTPKKPKQETPTKEKKQKQPADSTTPKQKRGRQPGSTSSESSFTQEQDAYIRELYTSPEKYSNKDIHAKFEERFRTEKSSNVVRFRWYKLKEGDIVLSPEEEVALKKAVATVETNKAQAVLDVYSNSGDFTKLSQGFVIKKMKEWAAGGSTKSQAKEEHNEEEEE</sequence>
<feature type="compositionally biased region" description="Basic and acidic residues" evidence="1">
    <location>
        <begin position="72"/>
        <end position="96"/>
    </location>
</feature>
<reference evidence="2 3" key="1">
    <citation type="submission" date="2019-10" db="EMBL/GenBank/DDBJ databases">
        <authorList>
            <person name="Palmer J.M."/>
        </authorList>
    </citation>
    <scope>NUCLEOTIDE SEQUENCE [LARGE SCALE GENOMIC DNA]</scope>
    <source>
        <strain evidence="2 3">TWF506</strain>
    </source>
</reference>
<gene>
    <name evidence="2" type="ORF">TWF506_011422</name>
</gene>
<evidence type="ECO:0000256" key="1">
    <source>
        <dbReference type="SAM" id="MobiDB-lite"/>
    </source>
</evidence>